<dbReference type="STRING" id="105231.A0A1Y1IF30"/>
<keyword evidence="3" id="KW-0812">Transmembrane</keyword>
<evidence type="ECO:0000256" key="6">
    <source>
        <dbReference type="SAM" id="MobiDB-lite"/>
    </source>
</evidence>
<evidence type="ECO:0000256" key="4">
    <source>
        <dbReference type="ARBA" id="ARBA00022989"/>
    </source>
</evidence>
<feature type="compositionally biased region" description="Polar residues" evidence="6">
    <location>
        <begin position="145"/>
        <end position="159"/>
    </location>
</feature>
<protein>
    <submittedName>
        <fullName evidence="7">Uncharacterized protein</fullName>
    </submittedName>
</protein>
<accession>A0A1Y1IF30</accession>
<evidence type="ECO:0000256" key="2">
    <source>
        <dbReference type="ARBA" id="ARBA00008803"/>
    </source>
</evidence>
<feature type="compositionally biased region" description="Polar residues" evidence="6">
    <location>
        <begin position="47"/>
        <end position="64"/>
    </location>
</feature>
<reference evidence="7 8" key="1">
    <citation type="journal article" date="2014" name="Nat. Commun.">
        <title>Klebsormidium flaccidum genome reveals primary factors for plant terrestrial adaptation.</title>
        <authorList>
            <person name="Hori K."/>
            <person name="Maruyama F."/>
            <person name="Fujisawa T."/>
            <person name="Togashi T."/>
            <person name="Yamamoto N."/>
            <person name="Seo M."/>
            <person name="Sato S."/>
            <person name="Yamada T."/>
            <person name="Mori H."/>
            <person name="Tajima N."/>
            <person name="Moriyama T."/>
            <person name="Ikeuchi M."/>
            <person name="Watanabe M."/>
            <person name="Wada H."/>
            <person name="Kobayashi K."/>
            <person name="Saito M."/>
            <person name="Masuda T."/>
            <person name="Sasaki-Sekimoto Y."/>
            <person name="Mashiguchi K."/>
            <person name="Awai K."/>
            <person name="Shimojima M."/>
            <person name="Masuda S."/>
            <person name="Iwai M."/>
            <person name="Nobusawa T."/>
            <person name="Narise T."/>
            <person name="Kondo S."/>
            <person name="Saito H."/>
            <person name="Sato R."/>
            <person name="Murakawa M."/>
            <person name="Ihara Y."/>
            <person name="Oshima-Yamada Y."/>
            <person name="Ohtaka K."/>
            <person name="Satoh M."/>
            <person name="Sonobe K."/>
            <person name="Ishii M."/>
            <person name="Ohtani R."/>
            <person name="Kanamori-Sato M."/>
            <person name="Honoki R."/>
            <person name="Miyazaki D."/>
            <person name="Mochizuki H."/>
            <person name="Umetsu J."/>
            <person name="Higashi K."/>
            <person name="Shibata D."/>
            <person name="Kamiya Y."/>
            <person name="Sato N."/>
            <person name="Nakamura Y."/>
            <person name="Tabata S."/>
            <person name="Ida S."/>
            <person name="Kurokawa K."/>
            <person name="Ohta H."/>
        </authorList>
    </citation>
    <scope>NUCLEOTIDE SEQUENCE [LARGE SCALE GENOMIC DNA]</scope>
    <source>
        <strain evidence="7 8">NIES-2285</strain>
    </source>
</reference>
<dbReference type="InterPro" id="IPR008010">
    <property type="entry name" value="Tatp1"/>
</dbReference>
<evidence type="ECO:0000256" key="5">
    <source>
        <dbReference type="ARBA" id="ARBA00023136"/>
    </source>
</evidence>
<name>A0A1Y1IF30_KLENI</name>
<dbReference type="PANTHER" id="PTHR13317:SF4">
    <property type="entry name" value="TRANSMEMBRANE ANTERIOR POSTERIOR TRANSFORMATION PROTEIN 1 HOMOLOG"/>
    <property type="match status" value="1"/>
</dbReference>
<keyword evidence="5" id="KW-0472">Membrane</keyword>
<comment type="subcellular location">
    <subcellularLocation>
        <location evidence="1">Membrane</location>
        <topology evidence="1">Multi-pass membrane protein</topology>
    </subcellularLocation>
</comment>
<evidence type="ECO:0000313" key="8">
    <source>
        <dbReference type="Proteomes" id="UP000054558"/>
    </source>
</evidence>
<evidence type="ECO:0000256" key="3">
    <source>
        <dbReference type="ARBA" id="ARBA00022692"/>
    </source>
</evidence>
<dbReference type="GO" id="GO:0016020">
    <property type="term" value="C:membrane"/>
    <property type="evidence" value="ECO:0007669"/>
    <property type="project" value="UniProtKB-SubCell"/>
</dbReference>
<keyword evidence="8" id="KW-1185">Reference proteome</keyword>
<feature type="region of interest" description="Disordered" evidence="6">
    <location>
        <begin position="242"/>
        <end position="318"/>
    </location>
</feature>
<feature type="compositionally biased region" description="Polar residues" evidence="6">
    <location>
        <begin position="276"/>
        <end position="294"/>
    </location>
</feature>
<dbReference type="OrthoDB" id="29023at2759"/>
<evidence type="ECO:0000313" key="7">
    <source>
        <dbReference type="EMBL" id="GAQ89505.1"/>
    </source>
</evidence>
<feature type="compositionally biased region" description="Basic residues" evidence="6">
    <location>
        <begin position="75"/>
        <end position="85"/>
    </location>
</feature>
<dbReference type="PANTHER" id="PTHR13317">
    <property type="entry name" value="TRANSMEMBRANE ANTERIOR POSTERIOR TRANSFORMATION PROTEIN 1 HOMOLOG"/>
    <property type="match status" value="1"/>
</dbReference>
<sequence>MHGRRGSFKLLPADSAGDDDLAEAQVGAPFISRTDPPGPIKRPRRSSLISDADTVSQSGHQTSGEPGAGFLLPKGRQRKRHRQKGRLSYAGADVDGGTLEGTEERTANGGAFEEEVVGGPGEDFKVSSSSEGPAKKVETTLEDLTPQSVLELTSDSKGLSQEKGDPRTEKSGVSQAESNGGVHTDPYHPGGGEGVNWPGVQGFAVPGLELPSSPIYDDEVTHALVPNKPRLSRELSIDLRTAAEKEEDELEARESSDARTVASDHADELERRENPSELQSVVSDEAVGQSSSVLHSPGDVRQRSGTGSPEASTLTSADDVSAELTPAKGSLVPVFSSPLGTRQSSGFDRRGYPLNRHGSVASTPDGRGAPTSTVTTPRKGFDSPQSFFAAKQELLPPMDLSVRGYLAGEVASGSTLRNSALSAGDERRERVYNTMFHVPWRVELLIDVGFLVCLDSFLSLFTIMPYRFALFFWRLAFRSGLKRRPRVDELCDAACMVVLAVGTVVLHSVDISFIYHWIRGQAIIKLYVVFNVLEIMDKLLQSFGADVLQVLFNTAGRVSLCSAERLPAETARLLLDQGVATACYDILPATWQAVASLE</sequence>
<feature type="region of interest" description="Disordered" evidence="6">
    <location>
        <begin position="1"/>
        <end position="214"/>
    </location>
</feature>
<feature type="region of interest" description="Disordered" evidence="6">
    <location>
        <begin position="330"/>
        <end position="377"/>
    </location>
</feature>
<proteinExistence type="inferred from homology"/>
<evidence type="ECO:0000256" key="1">
    <source>
        <dbReference type="ARBA" id="ARBA00004141"/>
    </source>
</evidence>
<dbReference type="Pfam" id="PF05346">
    <property type="entry name" value="DUF747"/>
    <property type="match status" value="1"/>
</dbReference>
<organism evidence="7 8">
    <name type="scientific">Klebsormidium nitens</name>
    <name type="common">Green alga</name>
    <name type="synonym">Ulothrix nitens</name>
    <dbReference type="NCBI Taxonomy" id="105231"/>
    <lineage>
        <taxon>Eukaryota</taxon>
        <taxon>Viridiplantae</taxon>
        <taxon>Streptophyta</taxon>
        <taxon>Klebsormidiophyceae</taxon>
        <taxon>Klebsormidiales</taxon>
        <taxon>Klebsormidiaceae</taxon>
        <taxon>Klebsormidium</taxon>
    </lineage>
</organism>
<feature type="compositionally biased region" description="Polar residues" evidence="6">
    <location>
        <begin position="303"/>
        <end position="318"/>
    </location>
</feature>
<dbReference type="EMBL" id="DF237479">
    <property type="protein sequence ID" value="GAQ89505.1"/>
    <property type="molecule type" value="Genomic_DNA"/>
</dbReference>
<gene>
    <name evidence="7" type="ORF">KFL_005300090</name>
</gene>
<keyword evidence="4" id="KW-1133">Transmembrane helix</keyword>
<dbReference type="AlphaFoldDB" id="A0A1Y1IF30"/>
<feature type="compositionally biased region" description="Basic and acidic residues" evidence="6">
    <location>
        <begin position="160"/>
        <end position="170"/>
    </location>
</feature>
<comment type="similarity">
    <text evidence="2">Belongs to the TAPT1 family.</text>
</comment>
<feature type="compositionally biased region" description="Basic and acidic residues" evidence="6">
    <location>
        <begin position="252"/>
        <end position="275"/>
    </location>
</feature>
<dbReference type="Proteomes" id="UP000054558">
    <property type="component" value="Unassembled WGS sequence"/>
</dbReference>